<gene>
    <name evidence="2" type="ORF">SAMN05443248_3478</name>
</gene>
<protein>
    <submittedName>
        <fullName evidence="2">Peptidase family M28</fullName>
    </submittedName>
</protein>
<dbReference type="EMBL" id="LT670817">
    <property type="protein sequence ID" value="SHH04309.1"/>
    <property type="molecule type" value="Genomic_DNA"/>
</dbReference>
<dbReference type="AlphaFoldDB" id="A0A1M5PS03"/>
<accession>A0A1M5PS03</accession>
<organism evidence="2 3">
    <name type="scientific">Bradyrhizobium erythrophlei</name>
    <dbReference type="NCBI Taxonomy" id="1437360"/>
    <lineage>
        <taxon>Bacteria</taxon>
        <taxon>Pseudomonadati</taxon>
        <taxon>Pseudomonadota</taxon>
        <taxon>Alphaproteobacteria</taxon>
        <taxon>Hyphomicrobiales</taxon>
        <taxon>Nitrobacteraceae</taxon>
        <taxon>Bradyrhizobium</taxon>
    </lineage>
</organism>
<proteinExistence type="predicted"/>
<name>A0A1M5PS03_9BRAD</name>
<dbReference type="Gene3D" id="3.40.630.10">
    <property type="entry name" value="Zn peptidases"/>
    <property type="match status" value="1"/>
</dbReference>
<evidence type="ECO:0000313" key="2">
    <source>
        <dbReference type="EMBL" id="SHH04309.1"/>
    </source>
</evidence>
<dbReference type="InterPro" id="IPR007484">
    <property type="entry name" value="Peptidase_M28"/>
</dbReference>
<feature type="domain" description="Peptidase M28" evidence="1">
    <location>
        <begin position="42"/>
        <end position="144"/>
    </location>
</feature>
<evidence type="ECO:0000313" key="3">
    <source>
        <dbReference type="Proteomes" id="UP000189796"/>
    </source>
</evidence>
<evidence type="ECO:0000259" key="1">
    <source>
        <dbReference type="Pfam" id="PF04389"/>
    </source>
</evidence>
<dbReference type="Pfam" id="PF04389">
    <property type="entry name" value="Peptidase_M28"/>
    <property type="match status" value="1"/>
</dbReference>
<dbReference type="Proteomes" id="UP000189796">
    <property type="component" value="Chromosome I"/>
</dbReference>
<reference evidence="2 3" key="1">
    <citation type="submission" date="2016-11" db="EMBL/GenBank/DDBJ databases">
        <authorList>
            <person name="Jaros S."/>
            <person name="Januszkiewicz K."/>
            <person name="Wedrychowicz H."/>
        </authorList>
    </citation>
    <scope>NUCLEOTIDE SEQUENCE [LARGE SCALE GENOMIC DNA]</scope>
    <source>
        <strain evidence="2 3">GAS138</strain>
    </source>
</reference>
<dbReference type="SUPFAM" id="SSF53187">
    <property type="entry name" value="Zn-dependent exopeptidases"/>
    <property type="match status" value="1"/>
</dbReference>
<sequence length="310" mass="34752">MLSFRRPAGSKTEAAFIERFLTPLGVKKDKFGNHILVVGDENPSILWSSHTDSVHTKHGHQKVEFDGKFIRLPAKSRSNCLGADCAAGVWIMMEMIQAKVPGLYVFHAAEEIGCIGSRGIATKQPDFLANIKAAIAFDRRGTSSVITHQGSRCCSDAFGNSMAAQLPERFKLDPTGVLTDTKIYMKIVPECSNISVGYYHEHQPEEKLDVDHLIELRDHMVKIDASKFVIERDPKLMPPAPKKTGLGQLSFLQSKREPRDTYDLVYWHPRKIVKLLEAGGINFEQLRFYIDQSDDSSFEFEGEDQSPLVA</sequence>